<evidence type="ECO:0000259" key="4">
    <source>
        <dbReference type="PROSITE" id="PS51349"/>
    </source>
</evidence>
<dbReference type="GO" id="GO:0010181">
    <property type="term" value="F:FMN binding"/>
    <property type="evidence" value="ECO:0007669"/>
    <property type="project" value="InterPro"/>
</dbReference>
<proteinExistence type="inferred from homology"/>
<evidence type="ECO:0000256" key="1">
    <source>
        <dbReference type="ARBA" id="ARBA00001917"/>
    </source>
</evidence>
<name>A0AAE0G276_9CHLO</name>
<dbReference type="Pfam" id="PF01070">
    <property type="entry name" value="FMN_dh"/>
    <property type="match status" value="1"/>
</dbReference>
<protein>
    <recommendedName>
        <fullName evidence="4">FMN hydroxy acid dehydrogenase domain-containing protein</fullName>
    </recommendedName>
</protein>
<evidence type="ECO:0000313" key="6">
    <source>
        <dbReference type="Proteomes" id="UP001190700"/>
    </source>
</evidence>
<gene>
    <name evidence="5" type="ORF">CYMTET_21415</name>
</gene>
<comment type="caution">
    <text evidence="5">The sequence shown here is derived from an EMBL/GenBank/DDBJ whole genome shotgun (WGS) entry which is preliminary data.</text>
</comment>
<keyword evidence="2" id="KW-0560">Oxidoreductase</keyword>
<organism evidence="5 6">
    <name type="scientific">Cymbomonas tetramitiformis</name>
    <dbReference type="NCBI Taxonomy" id="36881"/>
    <lineage>
        <taxon>Eukaryota</taxon>
        <taxon>Viridiplantae</taxon>
        <taxon>Chlorophyta</taxon>
        <taxon>Pyramimonadophyceae</taxon>
        <taxon>Pyramimonadales</taxon>
        <taxon>Pyramimonadaceae</taxon>
        <taxon>Cymbomonas</taxon>
    </lineage>
</organism>
<dbReference type="InterPro" id="IPR012133">
    <property type="entry name" value="Alpha-hydoxy_acid_DH_FMN"/>
</dbReference>
<dbReference type="EMBL" id="LGRX02010539">
    <property type="protein sequence ID" value="KAK3270175.1"/>
    <property type="molecule type" value="Genomic_DNA"/>
</dbReference>
<dbReference type="InterPro" id="IPR000262">
    <property type="entry name" value="FMN-dep_DH"/>
</dbReference>
<evidence type="ECO:0000256" key="2">
    <source>
        <dbReference type="ARBA" id="ARBA00023002"/>
    </source>
</evidence>
<dbReference type="InterPro" id="IPR037396">
    <property type="entry name" value="FMN_HAD"/>
</dbReference>
<dbReference type="InterPro" id="IPR013785">
    <property type="entry name" value="Aldolase_TIM"/>
</dbReference>
<dbReference type="GO" id="GO:0016491">
    <property type="term" value="F:oxidoreductase activity"/>
    <property type="evidence" value="ECO:0007669"/>
    <property type="project" value="UniProtKB-KW"/>
</dbReference>
<feature type="domain" description="FMN hydroxy acid dehydrogenase" evidence="4">
    <location>
        <begin position="66"/>
        <end position="376"/>
    </location>
</feature>
<dbReference type="PANTHER" id="PTHR10578">
    <property type="entry name" value="S -2-HYDROXY-ACID OXIDASE-RELATED"/>
    <property type="match status" value="1"/>
</dbReference>
<evidence type="ECO:0000256" key="3">
    <source>
        <dbReference type="ARBA" id="ARBA00024042"/>
    </source>
</evidence>
<dbReference type="Proteomes" id="UP001190700">
    <property type="component" value="Unassembled WGS sequence"/>
</dbReference>
<accession>A0AAE0G276</accession>
<dbReference type="Gene3D" id="3.20.20.70">
    <property type="entry name" value="Aldolase class I"/>
    <property type="match status" value="1"/>
</dbReference>
<comment type="cofactor">
    <cofactor evidence="1">
        <name>FMN</name>
        <dbReference type="ChEBI" id="CHEBI:58210"/>
    </cofactor>
</comment>
<evidence type="ECO:0000313" key="5">
    <source>
        <dbReference type="EMBL" id="KAK3270175.1"/>
    </source>
</evidence>
<keyword evidence="6" id="KW-1185">Reference proteome</keyword>
<dbReference type="PROSITE" id="PS51349">
    <property type="entry name" value="FMN_HYDROXY_ACID_DH_2"/>
    <property type="match status" value="1"/>
</dbReference>
<dbReference type="AlphaFoldDB" id="A0AAE0G276"/>
<sequence length="425" mass="46343">MGIPVKLKCQRIRLSGSISCRERVSEIVRVRRVQFSPALKNRLKLSCKGSPDTQVSTNSVEADSETCDLPLGTVVEFQEAAESTLPGLSYRYYSYKAGQGVTSREARRFLDSLRFKPRILRGLENVSTSTTILGQEVDSPLIIAPSAFHKFACAEGEAATSGAAGSANILYCYNWMLAQVGYEKVVQNPGPKWLHLYIAKDRAFVIRCLRQAEATGAFSAIIVTCDHPHSRARDYMIPDFRANRDKQPEALGRERKLANINIEDFENDSSLSWSDITWLKSITPLPIVVKGVMCVEDATLALSHGAAAVVVSNHGNRQLDGAPPAIEVLPEVVEAVGEHIEVYVDGGIQSGGDVIKALALGARGVLLGRPALWGLAQVSDLIVEAVQISDMYAASTQAEFTPSCSTPKMELQPFSWRTTFSQLNG</sequence>
<dbReference type="PANTHER" id="PTHR10578:SF148">
    <property type="entry name" value="L-LACTATE DEHYDROGENASE (CYTOCHROME)"/>
    <property type="match status" value="1"/>
</dbReference>
<dbReference type="CDD" id="cd02809">
    <property type="entry name" value="alpha_hydroxyacid_oxid_FMN"/>
    <property type="match status" value="1"/>
</dbReference>
<comment type="similarity">
    <text evidence="3">Belongs to the FMN-dependent alpha-hydroxy acid dehydrogenase family.</text>
</comment>
<reference evidence="5 6" key="1">
    <citation type="journal article" date="2015" name="Genome Biol. Evol.">
        <title>Comparative Genomics of a Bacterivorous Green Alga Reveals Evolutionary Causalities and Consequences of Phago-Mixotrophic Mode of Nutrition.</title>
        <authorList>
            <person name="Burns J.A."/>
            <person name="Paasch A."/>
            <person name="Narechania A."/>
            <person name="Kim E."/>
        </authorList>
    </citation>
    <scope>NUCLEOTIDE SEQUENCE [LARGE SCALE GENOMIC DNA]</scope>
    <source>
        <strain evidence="5 6">PLY_AMNH</strain>
    </source>
</reference>
<dbReference type="SUPFAM" id="SSF51395">
    <property type="entry name" value="FMN-linked oxidoreductases"/>
    <property type="match status" value="1"/>
</dbReference>